<proteinExistence type="predicted"/>
<evidence type="ECO:0000313" key="3">
    <source>
        <dbReference type="Proteomes" id="UP001328107"/>
    </source>
</evidence>
<dbReference type="Proteomes" id="UP001328107">
    <property type="component" value="Unassembled WGS sequence"/>
</dbReference>
<evidence type="ECO:0000313" key="2">
    <source>
        <dbReference type="EMBL" id="GMR58641.1"/>
    </source>
</evidence>
<feature type="non-terminal residue" evidence="2">
    <location>
        <position position="1"/>
    </location>
</feature>
<feature type="compositionally biased region" description="Polar residues" evidence="1">
    <location>
        <begin position="61"/>
        <end position="82"/>
    </location>
</feature>
<gene>
    <name evidence="2" type="ORF">PMAYCL1PPCAC_28836</name>
</gene>
<evidence type="ECO:0000256" key="1">
    <source>
        <dbReference type="SAM" id="MobiDB-lite"/>
    </source>
</evidence>
<feature type="region of interest" description="Disordered" evidence="1">
    <location>
        <begin position="1"/>
        <end position="107"/>
    </location>
</feature>
<organism evidence="2 3">
    <name type="scientific">Pristionchus mayeri</name>
    <dbReference type="NCBI Taxonomy" id="1317129"/>
    <lineage>
        <taxon>Eukaryota</taxon>
        <taxon>Metazoa</taxon>
        <taxon>Ecdysozoa</taxon>
        <taxon>Nematoda</taxon>
        <taxon>Chromadorea</taxon>
        <taxon>Rhabditida</taxon>
        <taxon>Rhabditina</taxon>
        <taxon>Diplogasteromorpha</taxon>
        <taxon>Diplogasteroidea</taxon>
        <taxon>Neodiplogasteridae</taxon>
        <taxon>Pristionchus</taxon>
    </lineage>
</organism>
<comment type="caution">
    <text evidence="2">The sequence shown here is derived from an EMBL/GenBank/DDBJ whole genome shotgun (WGS) entry which is preliminary data.</text>
</comment>
<feature type="compositionally biased region" description="Basic and acidic residues" evidence="1">
    <location>
        <begin position="1"/>
        <end position="19"/>
    </location>
</feature>
<reference evidence="3" key="1">
    <citation type="submission" date="2022-10" db="EMBL/GenBank/DDBJ databases">
        <title>Genome assembly of Pristionchus species.</title>
        <authorList>
            <person name="Yoshida K."/>
            <person name="Sommer R.J."/>
        </authorList>
    </citation>
    <scope>NUCLEOTIDE SEQUENCE [LARGE SCALE GENOMIC DNA]</scope>
    <source>
        <strain evidence="3">RS5460</strain>
    </source>
</reference>
<feature type="non-terminal residue" evidence="2">
    <location>
        <position position="107"/>
    </location>
</feature>
<feature type="compositionally biased region" description="Basic and acidic residues" evidence="1">
    <location>
        <begin position="98"/>
        <end position="107"/>
    </location>
</feature>
<name>A0AAN5D878_9BILA</name>
<dbReference type="AlphaFoldDB" id="A0AAN5D878"/>
<protein>
    <submittedName>
        <fullName evidence="2">Uncharacterized protein</fullName>
    </submittedName>
</protein>
<keyword evidence="3" id="KW-1185">Reference proteome</keyword>
<sequence>SPETGEENRADKGMEEHRGPCIGVVSDINSGDDHSQNAKSGGVNLPSSSAIASEKHGMDTMNKNNLSKSDTAGSLSQVGNSEISDRTKSSQASPQTEQVKEADKEMD</sequence>
<dbReference type="EMBL" id="BTRK01000006">
    <property type="protein sequence ID" value="GMR58641.1"/>
    <property type="molecule type" value="Genomic_DNA"/>
</dbReference>
<accession>A0AAN5D878</accession>